<reference evidence="7 8" key="1">
    <citation type="journal article" date="2014" name="Genome Announc.">
        <title>Whole-Genome Sequence of Streptococcus suis Serotype 4 Reference Strain 6407.</title>
        <authorList>
            <person name="Wang K."/>
            <person name="Chen J."/>
            <person name="Yao H."/>
            <person name="Lu C."/>
        </authorList>
    </citation>
    <scope>NUCLEOTIDE SEQUENCE [LARGE SCALE GENOMIC DNA]</scope>
    <source>
        <strain evidence="7">6407</strain>
    </source>
</reference>
<dbReference type="PATRIC" id="fig|1214179.4.peg.1308"/>
<keyword evidence="3 5" id="KW-1133">Transmembrane helix</keyword>
<keyword evidence="2 5" id="KW-0812">Transmembrane</keyword>
<feature type="transmembrane region" description="Helical" evidence="5">
    <location>
        <begin position="119"/>
        <end position="137"/>
    </location>
</feature>
<evidence type="ECO:0000256" key="2">
    <source>
        <dbReference type="ARBA" id="ARBA00022692"/>
    </source>
</evidence>
<accession>A0A075SIQ7</accession>
<feature type="transmembrane region" description="Helical" evidence="5">
    <location>
        <begin position="158"/>
        <end position="180"/>
    </location>
</feature>
<dbReference type="Proteomes" id="UP000028185">
    <property type="component" value="Chromosome"/>
</dbReference>
<feature type="transmembrane region" description="Helical" evidence="5">
    <location>
        <begin position="12"/>
        <end position="31"/>
    </location>
</feature>
<dbReference type="SUPFAM" id="SSF161111">
    <property type="entry name" value="Cation efflux protein transmembrane domain-like"/>
    <property type="match status" value="1"/>
</dbReference>
<dbReference type="HOGENOM" id="CLU_056154_2_0_9"/>
<keyword evidence="4 5" id="KW-0472">Membrane</keyword>
<gene>
    <name evidence="7" type="ORF">ID09_06685</name>
</gene>
<dbReference type="InterPro" id="IPR058533">
    <property type="entry name" value="Cation_efflux_TM"/>
</dbReference>
<feature type="transmembrane region" description="Helical" evidence="5">
    <location>
        <begin position="186"/>
        <end position="204"/>
    </location>
</feature>
<protein>
    <submittedName>
        <fullName evidence="7">Cation transporter</fullName>
    </submittedName>
</protein>
<sequence>MDHKIIERKSLTVSSVVNGLSGLAGIAVYIMTDLNALLLDGVFSLIAFISSLVAVYISKNSHRKTETFPQGLYFLEPLYAIMKSLATLLLLVFAVLETSATAFAYFVHGIGHQMTTGPVLPYTITMFFVCMGLYLYNRHMSTKVNHLSTIILAEAKGNLVDGLISGAIGITILLLYLVPINSWLGFLHYTGDFFLTLALAIISFKEPWNLLVASFKELANGTIHFPEIHDSIYQLLEPYLKEDSNDVEIHIFKQGMKIRVKINLHNVHHEIIQKLLEDKPQMLYLLKKHHEYISIEYAL</sequence>
<organism evidence="7 8">
    <name type="scientific">Streptococcus suis 6407</name>
    <dbReference type="NCBI Taxonomy" id="1214179"/>
    <lineage>
        <taxon>Bacteria</taxon>
        <taxon>Bacillati</taxon>
        <taxon>Bacillota</taxon>
        <taxon>Bacilli</taxon>
        <taxon>Lactobacillales</taxon>
        <taxon>Streptococcaceae</taxon>
        <taxon>Streptococcus</taxon>
    </lineage>
</organism>
<evidence type="ECO:0000313" key="7">
    <source>
        <dbReference type="EMBL" id="AIG43728.1"/>
    </source>
</evidence>
<evidence type="ECO:0000256" key="1">
    <source>
        <dbReference type="ARBA" id="ARBA00004141"/>
    </source>
</evidence>
<dbReference type="GO" id="GO:0008324">
    <property type="term" value="F:monoatomic cation transmembrane transporter activity"/>
    <property type="evidence" value="ECO:0007669"/>
    <property type="project" value="InterPro"/>
</dbReference>
<evidence type="ECO:0000313" key="8">
    <source>
        <dbReference type="Proteomes" id="UP000028185"/>
    </source>
</evidence>
<evidence type="ECO:0000256" key="3">
    <source>
        <dbReference type="ARBA" id="ARBA00022989"/>
    </source>
</evidence>
<dbReference type="InterPro" id="IPR027469">
    <property type="entry name" value="Cation_efflux_TMD_sf"/>
</dbReference>
<evidence type="ECO:0000256" key="5">
    <source>
        <dbReference type="SAM" id="Phobius"/>
    </source>
</evidence>
<feature type="domain" description="Cation efflux protein transmembrane" evidence="6">
    <location>
        <begin position="11"/>
        <end position="218"/>
    </location>
</feature>
<evidence type="ECO:0000259" key="6">
    <source>
        <dbReference type="Pfam" id="PF01545"/>
    </source>
</evidence>
<feature type="transmembrane region" description="Helical" evidence="5">
    <location>
        <begin position="78"/>
        <end position="107"/>
    </location>
</feature>
<dbReference type="AlphaFoldDB" id="A0A075SIQ7"/>
<dbReference type="Gene3D" id="1.20.1510.10">
    <property type="entry name" value="Cation efflux protein transmembrane domain"/>
    <property type="match status" value="1"/>
</dbReference>
<feature type="transmembrane region" description="Helical" evidence="5">
    <location>
        <begin position="37"/>
        <end position="57"/>
    </location>
</feature>
<dbReference type="Pfam" id="PF01545">
    <property type="entry name" value="Cation_efflux"/>
    <property type="match status" value="1"/>
</dbReference>
<dbReference type="EMBL" id="CP008921">
    <property type="protein sequence ID" value="AIG43728.1"/>
    <property type="molecule type" value="Genomic_DNA"/>
</dbReference>
<name>A0A075SIQ7_STRSU</name>
<proteinExistence type="predicted"/>
<evidence type="ECO:0000256" key="4">
    <source>
        <dbReference type="ARBA" id="ARBA00023136"/>
    </source>
</evidence>
<comment type="subcellular location">
    <subcellularLocation>
        <location evidence="1">Membrane</location>
        <topology evidence="1">Multi-pass membrane protein</topology>
    </subcellularLocation>
</comment>
<dbReference type="GO" id="GO:0016020">
    <property type="term" value="C:membrane"/>
    <property type="evidence" value="ECO:0007669"/>
    <property type="project" value="UniProtKB-SubCell"/>
</dbReference>
<dbReference type="RefSeq" id="WP_024381554.1">
    <property type="nucleotide sequence ID" value="NZ_ALLE01000052.1"/>
</dbReference>